<evidence type="ECO:0000256" key="1">
    <source>
        <dbReference type="SAM" id="MobiDB-lite"/>
    </source>
</evidence>
<feature type="region of interest" description="Disordered" evidence="1">
    <location>
        <begin position="22"/>
        <end position="55"/>
    </location>
</feature>
<feature type="domain" description="DUF3048" evidence="4">
    <location>
        <begin position="235"/>
        <end position="338"/>
    </location>
</feature>
<dbReference type="OrthoDB" id="9779102at2"/>
<evidence type="ECO:0000313" key="5">
    <source>
        <dbReference type="EMBL" id="SFE26093.1"/>
    </source>
</evidence>
<dbReference type="STRING" id="640948.SAMN05216238_11181"/>
<name>A0A1I1Z6K2_9BACI</name>
<dbReference type="RefSeq" id="WP_090086668.1">
    <property type="nucleotide sequence ID" value="NZ_FOMR01000011.1"/>
</dbReference>
<keyword evidence="2" id="KW-0732">Signal</keyword>
<feature type="chain" id="PRO_5011750149" description="Lipoprotein YerB" evidence="2">
    <location>
        <begin position="21"/>
        <end position="355"/>
    </location>
</feature>
<evidence type="ECO:0000259" key="3">
    <source>
        <dbReference type="Pfam" id="PF11258"/>
    </source>
</evidence>
<dbReference type="AlphaFoldDB" id="A0A1I1Z6K2"/>
<dbReference type="InterPro" id="IPR023158">
    <property type="entry name" value="YerB-like_sf"/>
</dbReference>
<dbReference type="EMBL" id="FOMR01000011">
    <property type="protein sequence ID" value="SFE26093.1"/>
    <property type="molecule type" value="Genomic_DNA"/>
</dbReference>
<protein>
    <recommendedName>
        <fullName evidence="7">Lipoprotein YerB</fullName>
    </recommendedName>
</protein>
<proteinExistence type="predicted"/>
<gene>
    <name evidence="5" type="ORF">SAMN05216238_11181</name>
</gene>
<dbReference type="SUPFAM" id="SSF159774">
    <property type="entry name" value="YerB-like"/>
    <property type="match status" value="1"/>
</dbReference>
<evidence type="ECO:0000259" key="4">
    <source>
        <dbReference type="Pfam" id="PF17479"/>
    </source>
</evidence>
<dbReference type="Pfam" id="PF11258">
    <property type="entry name" value="DUF3048"/>
    <property type="match status" value="1"/>
</dbReference>
<evidence type="ECO:0008006" key="7">
    <source>
        <dbReference type="Google" id="ProtNLM"/>
    </source>
</evidence>
<dbReference type="Pfam" id="PF17479">
    <property type="entry name" value="DUF3048_C"/>
    <property type="match status" value="1"/>
</dbReference>
<reference evidence="6" key="1">
    <citation type="submission" date="2016-10" db="EMBL/GenBank/DDBJ databases">
        <authorList>
            <person name="Varghese N."/>
            <person name="Submissions S."/>
        </authorList>
    </citation>
    <scope>NUCLEOTIDE SEQUENCE [LARGE SCALE GENOMIC DNA]</scope>
    <source>
        <strain evidence="6">DSM 22530</strain>
    </source>
</reference>
<dbReference type="InterPro" id="IPR035328">
    <property type="entry name" value="DUF3048_C"/>
</dbReference>
<keyword evidence="6" id="KW-1185">Reference proteome</keyword>
<feature type="compositionally biased region" description="Basic and acidic residues" evidence="1">
    <location>
        <begin position="22"/>
        <end position="52"/>
    </location>
</feature>
<dbReference type="PROSITE" id="PS51257">
    <property type="entry name" value="PROKAR_LIPOPROTEIN"/>
    <property type="match status" value="1"/>
</dbReference>
<dbReference type="Gene3D" id="3.50.90.10">
    <property type="entry name" value="YerB-like"/>
    <property type="match status" value="1"/>
</dbReference>
<feature type="signal peptide" evidence="2">
    <location>
        <begin position="1"/>
        <end position="20"/>
    </location>
</feature>
<accession>A0A1I1Z6K2</accession>
<dbReference type="Proteomes" id="UP000199474">
    <property type="component" value="Unassembled WGS sequence"/>
</dbReference>
<sequence length="355" mass="39656">MRKLIVFMVLCMLVLTAACSEEEKQEAQDNESKDNTVKEKNETPESPVEKEIFPLTGAETEAPVNHRIVSVMVNNHRQARPQTGLSKADVVFEILAEGRITRLLALYQSELPDVIGPVRSAREYYFELANGYDALYVYHGAANFVNDMIKERGIEHLDGAVYDNNGQLFKRESFRKAPHNSYLQTEAVNDTAKEKGYEVEQTYDPLPFATDEEAADFSGDAAGKVGIDYSSGVSYTSYTVEYTYNENEETYARSSDGEKTVERNTGEQVTADNIFIVEAPHQVIDSAGRREIDLESGGNAYLVQKGKVRKIKWENRDGRIVPVKDGKLLKFVQGNTWINVVPSSPGISESVTISN</sequence>
<organism evidence="5 6">
    <name type="scientific">Lentibacillus persicus</name>
    <dbReference type="NCBI Taxonomy" id="640948"/>
    <lineage>
        <taxon>Bacteria</taxon>
        <taxon>Bacillati</taxon>
        <taxon>Bacillota</taxon>
        <taxon>Bacilli</taxon>
        <taxon>Bacillales</taxon>
        <taxon>Bacillaceae</taxon>
        <taxon>Lentibacillus</taxon>
    </lineage>
</organism>
<feature type="domain" description="DUF3048" evidence="3">
    <location>
        <begin position="55"/>
        <end position="197"/>
    </location>
</feature>
<dbReference type="InterPro" id="IPR021416">
    <property type="entry name" value="DUF3048_N"/>
</dbReference>
<evidence type="ECO:0000256" key="2">
    <source>
        <dbReference type="SAM" id="SignalP"/>
    </source>
</evidence>
<evidence type="ECO:0000313" key="6">
    <source>
        <dbReference type="Proteomes" id="UP000199474"/>
    </source>
</evidence>